<dbReference type="Gene3D" id="3.40.50.410">
    <property type="entry name" value="von Willebrand factor, type A domain"/>
    <property type="match status" value="1"/>
</dbReference>
<dbReference type="InterPro" id="IPR002035">
    <property type="entry name" value="VWF_A"/>
</dbReference>
<organism evidence="2 3">
    <name type="scientific">[Emmonsia] crescens</name>
    <dbReference type="NCBI Taxonomy" id="73230"/>
    <lineage>
        <taxon>Eukaryota</taxon>
        <taxon>Fungi</taxon>
        <taxon>Dikarya</taxon>
        <taxon>Ascomycota</taxon>
        <taxon>Pezizomycotina</taxon>
        <taxon>Eurotiomycetes</taxon>
        <taxon>Eurotiomycetidae</taxon>
        <taxon>Onygenales</taxon>
        <taxon>Ajellomycetaceae</taxon>
        <taxon>Emergomyces</taxon>
    </lineage>
</organism>
<name>A0A0G2JBC8_9EURO</name>
<dbReference type="OrthoDB" id="10264538at2759"/>
<evidence type="ECO:0000313" key="2">
    <source>
        <dbReference type="EMBL" id="KKZ67256.1"/>
    </source>
</evidence>
<feature type="domain" description="VWFA" evidence="1">
    <location>
        <begin position="74"/>
        <end position="277"/>
    </location>
</feature>
<dbReference type="Pfam" id="PF14623">
    <property type="entry name" value="Vint"/>
    <property type="match status" value="1"/>
</dbReference>
<dbReference type="SUPFAM" id="SSF53300">
    <property type="entry name" value="vWA-like"/>
    <property type="match status" value="1"/>
</dbReference>
<dbReference type="InterPro" id="IPR051266">
    <property type="entry name" value="CLCR"/>
</dbReference>
<dbReference type="Proteomes" id="UP000034164">
    <property type="component" value="Unassembled WGS sequence"/>
</dbReference>
<dbReference type="InterPro" id="IPR036465">
    <property type="entry name" value="vWFA_dom_sf"/>
</dbReference>
<dbReference type="Pfam" id="PF13519">
    <property type="entry name" value="VWA_2"/>
    <property type="match status" value="1"/>
</dbReference>
<dbReference type="VEuPathDB" id="FungiDB:EMCG_07061"/>
<evidence type="ECO:0000313" key="3">
    <source>
        <dbReference type="Proteomes" id="UP000034164"/>
    </source>
</evidence>
<proteinExistence type="predicted"/>
<dbReference type="PANTHER" id="PTHR10579:SF156">
    <property type="entry name" value="VWFA DOMAIN-CONTAINING PROTEIN"/>
    <property type="match status" value="1"/>
</dbReference>
<comment type="caution">
    <text evidence="2">The sequence shown here is derived from an EMBL/GenBank/DDBJ whole genome shotgun (WGS) entry which is preliminary data.</text>
</comment>
<protein>
    <recommendedName>
        <fullName evidence="1">VWFA domain-containing protein</fullName>
    </recommendedName>
</protein>
<dbReference type="PANTHER" id="PTHR10579">
    <property type="entry name" value="CALCIUM-ACTIVATED CHLORIDE CHANNEL REGULATOR"/>
    <property type="match status" value="1"/>
</dbReference>
<dbReference type="SMART" id="SM00327">
    <property type="entry name" value="VWA"/>
    <property type="match status" value="1"/>
</dbReference>
<reference evidence="3" key="1">
    <citation type="journal article" date="2015" name="PLoS Genet.">
        <title>The dynamic genome and transcriptome of the human fungal pathogen Blastomyces and close relative Emmonsia.</title>
        <authorList>
            <person name="Munoz J.F."/>
            <person name="Gauthier G.M."/>
            <person name="Desjardins C.A."/>
            <person name="Gallo J.E."/>
            <person name="Holder J."/>
            <person name="Sullivan T.D."/>
            <person name="Marty A.J."/>
            <person name="Carmen J.C."/>
            <person name="Chen Z."/>
            <person name="Ding L."/>
            <person name="Gujja S."/>
            <person name="Magrini V."/>
            <person name="Misas E."/>
            <person name="Mitreva M."/>
            <person name="Priest M."/>
            <person name="Saif S."/>
            <person name="Whiston E.A."/>
            <person name="Young S."/>
            <person name="Zeng Q."/>
            <person name="Goldman W.E."/>
            <person name="Mardis E.R."/>
            <person name="Taylor J.W."/>
            <person name="McEwen J.G."/>
            <person name="Clay O.K."/>
            <person name="Klein B.S."/>
            <person name="Cuomo C.A."/>
        </authorList>
    </citation>
    <scope>NUCLEOTIDE SEQUENCE [LARGE SCALE GENOMIC DNA]</scope>
    <source>
        <strain evidence="3">UAMH 3008</strain>
    </source>
</reference>
<dbReference type="InterPro" id="IPR032838">
    <property type="entry name" value="Vwaint_dom"/>
</dbReference>
<evidence type="ECO:0000259" key="1">
    <source>
        <dbReference type="PROSITE" id="PS50234"/>
    </source>
</evidence>
<gene>
    <name evidence="2" type="ORF">EMCG_07061</name>
</gene>
<sequence>MDSAQSVVSTEDDFEIIDQIPMRPRPSTSIDIAGELNPKEVGVQLHPLPDTNSMILSVHPPLYPEKDICHVPCDIVLCIDVSYSMQSSAPLPTSDDSGKPEETGLSVLDLTKHAARTIIETLNENDRLGVVVFSTDAVVVYKISKMDEDNKKAALKAVEALKPLSSTNLWHGLKLGLKVLEEVEHVPQNVQALYVLTDGMCKTVSTRIPHANANKFRHAKSYVSEPGQKDRLPMIHTFGFGYHIRSGLLQAIAEVGGGTYSFIPDAGMIGTVFVHAIANLYTTFATQAKVTFRTSGSVQLVQDEGSKTGLGLHEESTEDGDFTVNVGNLQYGQSRDLVIRMKDATRKPSIAQATLTYNFQGSSKSIVSSEQMLSQWSSLPAHVSSYHLSRARICAFLRSIYPIRPDKEYTNIDEGRLEKAKKELDSIIKDMKLLGYTDEENVSLLRDLAGEEPEGQISLSISTHDNFAKWGKHYLLSLLNAHTRQICNSFKDPGPLEYGKNSPFFYRCRKELDACFDNLPPPKPSIIERTPDGSVKPRATYKMSRYNSRSNPCFAGHCNIRLAEGNDGLSIRNLRAGTKVWTPLGPRRVRAVLATAVKNTVLCNIGSLSITPWHPMKVSGGWTFPSDVSEKNTPFSGIVYSVLLDPSPDSDAHAIMVEGHVCVSLGHGVRGGTDVRGHAFFGSYPSVVKSLASLPRDINGVLKCSGMKRSPLTGLACGFIGEGGLRMPANKNVFKKPAKAALRNRFHAPITNSSPRVAYQVAF</sequence>
<dbReference type="EMBL" id="LCZI01000301">
    <property type="protein sequence ID" value="KKZ67256.1"/>
    <property type="molecule type" value="Genomic_DNA"/>
</dbReference>
<dbReference type="AlphaFoldDB" id="A0A0G2JBC8"/>
<dbReference type="Pfam" id="PF14624">
    <property type="entry name" value="Vwaint"/>
    <property type="match status" value="1"/>
</dbReference>
<accession>A0A0G2JBC8</accession>
<dbReference type="InterPro" id="IPR039510">
    <property type="entry name" value="Vint_dom"/>
</dbReference>
<dbReference type="PROSITE" id="PS50234">
    <property type="entry name" value="VWFA"/>
    <property type="match status" value="1"/>
</dbReference>